<sequence>MEEKHEDSCGKQEIGETPQGISPRRLTTPPRKAKCFSGTVVSPPPQITSHYIFLCIKNNLFARGWLGEHIGRVVYSPPSKV</sequence>
<dbReference type="AlphaFoldDB" id="A0A549YIB4"/>
<gene>
    <name evidence="2" type="ORF">FH966_07900</name>
</gene>
<keyword evidence="3" id="KW-1185">Reference proteome</keyword>
<evidence type="ECO:0000313" key="2">
    <source>
        <dbReference type="EMBL" id="TRM11623.1"/>
    </source>
</evidence>
<organism evidence="2 3">
    <name type="scientific">Lentibacillus cibarius</name>
    <dbReference type="NCBI Taxonomy" id="2583219"/>
    <lineage>
        <taxon>Bacteria</taxon>
        <taxon>Bacillati</taxon>
        <taxon>Bacillota</taxon>
        <taxon>Bacilli</taxon>
        <taxon>Bacillales</taxon>
        <taxon>Bacillaceae</taxon>
        <taxon>Lentibacillus</taxon>
    </lineage>
</organism>
<evidence type="ECO:0000256" key="1">
    <source>
        <dbReference type="SAM" id="MobiDB-lite"/>
    </source>
</evidence>
<name>A0A549YIB4_9BACI</name>
<feature type="region of interest" description="Disordered" evidence="1">
    <location>
        <begin position="1"/>
        <end position="39"/>
    </location>
</feature>
<accession>A0A549YIB4</accession>
<feature type="compositionally biased region" description="Basic and acidic residues" evidence="1">
    <location>
        <begin position="1"/>
        <end position="14"/>
    </location>
</feature>
<protein>
    <submittedName>
        <fullName evidence="2">Uncharacterized protein</fullName>
    </submittedName>
</protein>
<evidence type="ECO:0000313" key="3">
    <source>
        <dbReference type="Proteomes" id="UP000319280"/>
    </source>
</evidence>
<proteinExistence type="predicted"/>
<dbReference type="Proteomes" id="UP000319280">
    <property type="component" value="Unassembled WGS sequence"/>
</dbReference>
<reference evidence="2 3" key="1">
    <citation type="submission" date="2019-07" db="EMBL/GenBank/DDBJ databases">
        <title>Genomic analysis of Lentibacillus sp. NKC851-2.</title>
        <authorList>
            <person name="Oh Y.J."/>
        </authorList>
    </citation>
    <scope>NUCLEOTIDE SEQUENCE [LARGE SCALE GENOMIC DNA]</scope>
    <source>
        <strain evidence="2 3">NKC851-2</strain>
    </source>
</reference>
<dbReference type="EMBL" id="VJMZ01000001">
    <property type="protein sequence ID" value="TRM11623.1"/>
    <property type="molecule type" value="Genomic_DNA"/>
</dbReference>
<comment type="caution">
    <text evidence="2">The sequence shown here is derived from an EMBL/GenBank/DDBJ whole genome shotgun (WGS) entry which is preliminary data.</text>
</comment>